<keyword evidence="6 7" id="KW-0472">Membrane</keyword>
<feature type="transmembrane region" description="Helical" evidence="7">
    <location>
        <begin position="88"/>
        <end position="109"/>
    </location>
</feature>
<feature type="transmembrane region" description="Helical" evidence="7">
    <location>
        <begin position="43"/>
        <end position="67"/>
    </location>
</feature>
<feature type="transmembrane region" description="Helical" evidence="7">
    <location>
        <begin position="163"/>
        <end position="187"/>
    </location>
</feature>
<feature type="domain" description="Amino acid permease/ SLC12A" evidence="8">
    <location>
        <begin position="9"/>
        <end position="479"/>
    </location>
</feature>
<dbReference type="GO" id="GO:0016020">
    <property type="term" value="C:membrane"/>
    <property type="evidence" value="ECO:0007669"/>
    <property type="project" value="UniProtKB-SubCell"/>
</dbReference>
<feature type="transmembrane region" description="Helical" evidence="7">
    <location>
        <begin position="350"/>
        <end position="369"/>
    </location>
</feature>
<keyword evidence="10" id="KW-1185">Reference proteome</keyword>
<evidence type="ECO:0000259" key="8">
    <source>
        <dbReference type="Pfam" id="PF00324"/>
    </source>
</evidence>
<organism evidence="9 10">
    <name type="scientific">Cutaneotrichosporon oleaginosum</name>
    <dbReference type="NCBI Taxonomy" id="879819"/>
    <lineage>
        <taxon>Eukaryota</taxon>
        <taxon>Fungi</taxon>
        <taxon>Dikarya</taxon>
        <taxon>Basidiomycota</taxon>
        <taxon>Agaricomycotina</taxon>
        <taxon>Tremellomycetes</taxon>
        <taxon>Trichosporonales</taxon>
        <taxon>Trichosporonaceae</taxon>
        <taxon>Cutaneotrichosporon</taxon>
    </lineage>
</organism>
<dbReference type="InterPro" id="IPR004840">
    <property type="entry name" value="Amino_acid_permease_CS"/>
</dbReference>
<feature type="transmembrane region" description="Helical" evidence="7">
    <location>
        <begin position="381"/>
        <end position="406"/>
    </location>
</feature>
<dbReference type="GO" id="GO:0015171">
    <property type="term" value="F:amino acid transmembrane transporter activity"/>
    <property type="evidence" value="ECO:0007669"/>
    <property type="project" value="TreeGrafter"/>
</dbReference>
<evidence type="ECO:0000313" key="9">
    <source>
        <dbReference type="EMBL" id="KLT39250.1"/>
    </source>
</evidence>
<dbReference type="InterPro" id="IPR050524">
    <property type="entry name" value="APC_YAT"/>
</dbReference>
<keyword evidence="3 7" id="KW-0812">Transmembrane</keyword>
<protein>
    <recommendedName>
        <fullName evidence="8">Amino acid permease/ SLC12A domain-containing protein</fullName>
    </recommendedName>
</protein>
<evidence type="ECO:0000256" key="4">
    <source>
        <dbReference type="ARBA" id="ARBA00022970"/>
    </source>
</evidence>
<keyword evidence="4" id="KW-0029">Amino-acid transport</keyword>
<dbReference type="AlphaFoldDB" id="A0A0J0XDR8"/>
<sequence length="480" mass="51305">LHRSLKSRHVQMIAIGGVIGTGLFIGTATNLQNAGPAGLLLSYVLMATLLYSVMVALGEMISAFPIPGAQLALAGRFFAPEVGFAIGWLYWYCYIILLPAELSAAAVIITYWTPAGADPTCRAGVCSNALWVSIMLAVVILANVVGSTRVFGEIEFWAASIKVITIIGLIIISVVITSGGGPTGAPIGFRYWHETGGFVQYKDIPGAWGRFLGFFSVLISAAFAFIGTEITAVAAAEAGNPARTVPRAIRSVWLRLALFYVASAFLIGLLVSPSNPDLNLGSTAAKSPFVIAIKGAGIRVLPSVINAALLSSAWSAAIADLYISSRTLYGLYTRGAARGAWLGRTRRDGLPWVCVLLCALFTPLAYFAAAPSRSAGQAFGYFASMCAVCGMLSWSVILLTSIRWHYGLRARGIDRNSLPYTAPFQPYLSYYGLALSGIVIVFSGFTAFIHRFDTSAFITTYFGIPFFAVLLVGYKVWNKT</sequence>
<keyword evidence="2" id="KW-0813">Transport</keyword>
<gene>
    <name evidence="9" type="ORF">CC85DRAFT_237299</name>
</gene>
<dbReference type="FunFam" id="1.20.1740.10:FF:000001">
    <property type="entry name" value="Amino acid permease"/>
    <property type="match status" value="1"/>
</dbReference>
<accession>A0A0J0XDR8</accession>
<evidence type="ECO:0000256" key="6">
    <source>
        <dbReference type="ARBA" id="ARBA00023136"/>
    </source>
</evidence>
<name>A0A0J0XDR8_9TREE</name>
<dbReference type="EMBL" id="KQ087265">
    <property type="protein sequence ID" value="KLT39250.1"/>
    <property type="molecule type" value="Genomic_DNA"/>
</dbReference>
<feature type="transmembrane region" description="Helical" evidence="7">
    <location>
        <begin position="129"/>
        <end position="151"/>
    </location>
</feature>
<comment type="subcellular location">
    <subcellularLocation>
        <location evidence="1">Membrane</location>
        <topology evidence="1">Multi-pass membrane protein</topology>
    </subcellularLocation>
</comment>
<dbReference type="Proteomes" id="UP000053611">
    <property type="component" value="Unassembled WGS sequence"/>
</dbReference>
<feature type="transmembrane region" description="Helical" evidence="7">
    <location>
        <begin position="12"/>
        <end position="31"/>
    </location>
</feature>
<keyword evidence="5 7" id="KW-1133">Transmembrane helix</keyword>
<dbReference type="STRING" id="879819.A0A0J0XDR8"/>
<dbReference type="Gene3D" id="1.20.1740.10">
    <property type="entry name" value="Amino acid/polyamine transporter I"/>
    <property type="match status" value="1"/>
</dbReference>
<proteinExistence type="predicted"/>
<evidence type="ECO:0000256" key="7">
    <source>
        <dbReference type="SAM" id="Phobius"/>
    </source>
</evidence>
<feature type="transmembrane region" description="Helical" evidence="7">
    <location>
        <begin position="252"/>
        <end position="271"/>
    </location>
</feature>
<dbReference type="OrthoDB" id="10062876at2759"/>
<evidence type="ECO:0000256" key="1">
    <source>
        <dbReference type="ARBA" id="ARBA00004141"/>
    </source>
</evidence>
<feature type="transmembrane region" description="Helical" evidence="7">
    <location>
        <begin position="207"/>
        <end position="231"/>
    </location>
</feature>
<dbReference type="PIRSF" id="PIRSF006060">
    <property type="entry name" value="AA_transporter"/>
    <property type="match status" value="1"/>
</dbReference>
<evidence type="ECO:0000256" key="5">
    <source>
        <dbReference type="ARBA" id="ARBA00022989"/>
    </source>
</evidence>
<reference evidence="9 10" key="1">
    <citation type="submission" date="2015-03" db="EMBL/GenBank/DDBJ databases">
        <title>Genomics and transcriptomics of the oil-accumulating basidiomycete yeast T. oleaginosus allow insights into substrate utilization and the diverse evolutionary trajectories of mating systems in fungi.</title>
        <authorList>
            <consortium name="DOE Joint Genome Institute"/>
            <person name="Kourist R."/>
            <person name="Kracht O."/>
            <person name="Bracharz F."/>
            <person name="Lipzen A."/>
            <person name="Nolan M."/>
            <person name="Ohm R."/>
            <person name="Grigoriev I."/>
            <person name="Sun S."/>
            <person name="Heitman J."/>
            <person name="Bruck T."/>
            <person name="Nowrousian M."/>
        </authorList>
    </citation>
    <scope>NUCLEOTIDE SEQUENCE [LARGE SCALE GENOMIC DNA]</scope>
    <source>
        <strain evidence="9 10">IBC0246</strain>
    </source>
</reference>
<feature type="transmembrane region" description="Helical" evidence="7">
    <location>
        <begin position="455"/>
        <end position="477"/>
    </location>
</feature>
<evidence type="ECO:0000256" key="3">
    <source>
        <dbReference type="ARBA" id="ARBA00022692"/>
    </source>
</evidence>
<feature type="non-terminal residue" evidence="9">
    <location>
        <position position="1"/>
    </location>
</feature>
<dbReference type="PANTHER" id="PTHR43341:SF20">
    <property type="entry name" value="AAT FAMILY AMINO ACID TRANSPORTER"/>
    <property type="match status" value="1"/>
</dbReference>
<feature type="non-terminal residue" evidence="9">
    <location>
        <position position="480"/>
    </location>
</feature>
<dbReference type="InterPro" id="IPR004841">
    <property type="entry name" value="AA-permease/SLC12A_dom"/>
</dbReference>
<dbReference type="Pfam" id="PF00324">
    <property type="entry name" value="AA_permease"/>
    <property type="match status" value="1"/>
</dbReference>
<evidence type="ECO:0000313" key="10">
    <source>
        <dbReference type="Proteomes" id="UP000053611"/>
    </source>
</evidence>
<dbReference type="PANTHER" id="PTHR43341">
    <property type="entry name" value="AMINO ACID PERMEASE"/>
    <property type="match status" value="1"/>
</dbReference>
<evidence type="ECO:0000256" key="2">
    <source>
        <dbReference type="ARBA" id="ARBA00022448"/>
    </source>
</evidence>
<dbReference type="PROSITE" id="PS00218">
    <property type="entry name" value="AMINO_ACID_PERMEASE_1"/>
    <property type="match status" value="1"/>
</dbReference>
<feature type="transmembrane region" description="Helical" evidence="7">
    <location>
        <begin position="427"/>
        <end position="449"/>
    </location>
</feature>